<proteinExistence type="predicted"/>
<dbReference type="Gene3D" id="1.10.287.110">
    <property type="entry name" value="DnaJ domain"/>
    <property type="match status" value="1"/>
</dbReference>
<accession>A0ABD3QNX1</accession>
<sequence length="424" mass="47610">MSADDNDDIEDLGNEALLFAYGHNVNLYQEVFNLPETSSTKAIYLAYTGLLKEIEVAHFSFHNYDDQDEFLRQYALRLGMKPCHIAVGMHPRDFLDIKTDAVKRAYQILADKESRKEYDACLREHLEYSEGVQQTDSAVSGKDDDSDFTFSSNDSTEEEMDLYDASSNDGVDSLYEASSVQGRADPDFPLLSSQHCNSDVFDPFDLRDDLSEPSVAFSESSQGEWIDTFDLQKAPIAPVTPDKTALSGSFVGLHPHGHEVSVRICALPTVDSDESTASTEYSELIDNYLSFDANSEGSIENQRTKIDPDNDIKLFSNVSSEEEDELVSFRSISKSLSEFDEKQSESFDHRSVGLHHVDCFSDDDDDFVEYDNEDNMSFSSLTKDEELLKENRHIWNCFDACMDEVSGTLDDTAVTIEQMCGVGK</sequence>
<dbReference type="InterPro" id="IPR036869">
    <property type="entry name" value="J_dom_sf"/>
</dbReference>
<evidence type="ECO:0000313" key="3">
    <source>
        <dbReference type="Proteomes" id="UP001516023"/>
    </source>
</evidence>
<name>A0ABD3QNX1_9STRA</name>
<evidence type="ECO:0000256" key="1">
    <source>
        <dbReference type="SAM" id="MobiDB-lite"/>
    </source>
</evidence>
<keyword evidence="3" id="KW-1185">Reference proteome</keyword>
<gene>
    <name evidence="2" type="ORF">HJC23_006946</name>
</gene>
<protein>
    <recommendedName>
        <fullName evidence="4">J domain-containing protein</fullName>
    </recommendedName>
</protein>
<feature type="region of interest" description="Disordered" evidence="1">
    <location>
        <begin position="132"/>
        <end position="159"/>
    </location>
</feature>
<dbReference type="EMBL" id="JABMIG020000027">
    <property type="protein sequence ID" value="KAL3801336.1"/>
    <property type="molecule type" value="Genomic_DNA"/>
</dbReference>
<dbReference type="Proteomes" id="UP001516023">
    <property type="component" value="Unassembled WGS sequence"/>
</dbReference>
<reference evidence="2 3" key="1">
    <citation type="journal article" date="2020" name="G3 (Bethesda)">
        <title>Improved Reference Genome for Cyclotella cryptica CCMP332, a Model for Cell Wall Morphogenesis, Salinity Adaptation, and Lipid Production in Diatoms (Bacillariophyta).</title>
        <authorList>
            <person name="Roberts W.R."/>
            <person name="Downey K.M."/>
            <person name="Ruck E.C."/>
            <person name="Traller J.C."/>
            <person name="Alverson A.J."/>
        </authorList>
    </citation>
    <scope>NUCLEOTIDE SEQUENCE [LARGE SCALE GENOMIC DNA]</scope>
    <source>
        <strain evidence="2 3">CCMP332</strain>
    </source>
</reference>
<comment type="caution">
    <text evidence="2">The sequence shown here is derived from an EMBL/GenBank/DDBJ whole genome shotgun (WGS) entry which is preliminary data.</text>
</comment>
<evidence type="ECO:0008006" key="4">
    <source>
        <dbReference type="Google" id="ProtNLM"/>
    </source>
</evidence>
<organism evidence="2 3">
    <name type="scientific">Cyclotella cryptica</name>
    <dbReference type="NCBI Taxonomy" id="29204"/>
    <lineage>
        <taxon>Eukaryota</taxon>
        <taxon>Sar</taxon>
        <taxon>Stramenopiles</taxon>
        <taxon>Ochrophyta</taxon>
        <taxon>Bacillariophyta</taxon>
        <taxon>Coscinodiscophyceae</taxon>
        <taxon>Thalassiosirophycidae</taxon>
        <taxon>Stephanodiscales</taxon>
        <taxon>Stephanodiscaceae</taxon>
        <taxon>Cyclotella</taxon>
    </lineage>
</organism>
<dbReference type="AlphaFoldDB" id="A0ABD3QNX1"/>
<evidence type="ECO:0000313" key="2">
    <source>
        <dbReference type="EMBL" id="KAL3801336.1"/>
    </source>
</evidence>